<dbReference type="RefSeq" id="WP_112138163.1">
    <property type="nucleotide sequence ID" value="NZ_CP016181.1"/>
</dbReference>
<evidence type="ECO:0000313" key="2">
    <source>
        <dbReference type="Proteomes" id="UP000249898"/>
    </source>
</evidence>
<gene>
    <name evidence="1" type="ORF">A8139_11220</name>
</gene>
<dbReference type="EMBL" id="CP016181">
    <property type="protein sequence ID" value="AWY00498.1"/>
    <property type="molecule type" value="Genomic_DNA"/>
</dbReference>
<sequence length="459" mass="52010">MSDKLSGVDGLRRAFRAITDNLSVLESAVSRSGTGTITATDLDDDMQKQLARLQGFGVLDRIDDEDEYIIAEPLVSLLMMLDSRSNYSGSAEEIDVVLNAIKKEILYFGDAVKAKSYDQVNKSRGNIKRLVSKFSGACIAVKKHFEYTLRGEFATITDPNLRLDRAKAMQADIRKVRISINSVTNGYFDEIIDTIRYEPELMALLNIKLKVRVSKMVREWLELNERFSKFMMHIEREVALHNKQMTLMQAYSELSASEIRYSEAQRETLNVEASRRPEGKSGAHEAAEAFGRPPVDLSLRLINAKTEDAYLLNVMTETMQKSYESHLNDQKNRELASLRQAEFDALPKEMIDSVEEQIHGDDLEDEDEIFEMVWNEAMGFVIDGSEVSLSELGLDSGLSLSEARDFLMYCADQIDLDQTYEHEQAMAINYAHEVVALPEERGFNGNIVITDIKLKHKEA</sequence>
<proteinExistence type="predicted"/>
<organism evidence="1 2">
    <name type="scientific">Marinomonas primoryensis</name>
    <dbReference type="NCBI Taxonomy" id="178399"/>
    <lineage>
        <taxon>Bacteria</taxon>
        <taxon>Pseudomonadati</taxon>
        <taxon>Pseudomonadota</taxon>
        <taxon>Gammaproteobacteria</taxon>
        <taxon>Oceanospirillales</taxon>
        <taxon>Oceanospirillaceae</taxon>
        <taxon>Marinomonas</taxon>
    </lineage>
</organism>
<name>A0A2Z4PSD1_9GAMM</name>
<reference evidence="1 2" key="1">
    <citation type="submission" date="2016-06" db="EMBL/GenBank/DDBJ databases">
        <title>The sequenced genome of the ice-adhering bacterium Marinomonas primoryensis, from Antarctica.</title>
        <authorList>
            <person name="Graham L."/>
            <person name="Vance T.D.R."/>
            <person name="Davies P.L."/>
        </authorList>
    </citation>
    <scope>NUCLEOTIDE SEQUENCE [LARGE SCALE GENOMIC DNA]</scope>
    <source>
        <strain evidence="1 2">AceL</strain>
    </source>
</reference>
<accession>A0A2Z4PSD1</accession>
<dbReference type="AlphaFoldDB" id="A0A2Z4PSD1"/>
<dbReference type="Proteomes" id="UP000249898">
    <property type="component" value="Chromosome"/>
</dbReference>
<evidence type="ECO:0000313" key="1">
    <source>
        <dbReference type="EMBL" id="AWY00498.1"/>
    </source>
</evidence>
<protein>
    <submittedName>
        <fullName evidence="1">Uncharacterized protein</fullName>
    </submittedName>
</protein>